<keyword evidence="1" id="KW-1133">Transmembrane helix</keyword>
<evidence type="ECO:0000256" key="1">
    <source>
        <dbReference type="SAM" id="Phobius"/>
    </source>
</evidence>
<proteinExistence type="predicted"/>
<keyword evidence="2" id="KW-1185">Reference proteome</keyword>
<keyword evidence="1" id="KW-0812">Transmembrane</keyword>
<organism evidence="2 3">
    <name type="scientific">Vanessa tameamea</name>
    <name type="common">Kamehameha butterfly</name>
    <dbReference type="NCBI Taxonomy" id="334116"/>
    <lineage>
        <taxon>Eukaryota</taxon>
        <taxon>Metazoa</taxon>
        <taxon>Ecdysozoa</taxon>
        <taxon>Arthropoda</taxon>
        <taxon>Hexapoda</taxon>
        <taxon>Insecta</taxon>
        <taxon>Pterygota</taxon>
        <taxon>Neoptera</taxon>
        <taxon>Endopterygota</taxon>
        <taxon>Lepidoptera</taxon>
        <taxon>Glossata</taxon>
        <taxon>Ditrysia</taxon>
        <taxon>Papilionoidea</taxon>
        <taxon>Nymphalidae</taxon>
        <taxon>Nymphalinae</taxon>
        <taxon>Vanessa</taxon>
    </lineage>
</organism>
<keyword evidence="1" id="KW-0472">Membrane</keyword>
<evidence type="ECO:0000313" key="2">
    <source>
        <dbReference type="Proteomes" id="UP001652626"/>
    </source>
</evidence>
<protein>
    <submittedName>
        <fullName evidence="3">Uncharacterized protein LOC113401883</fullName>
    </submittedName>
</protein>
<accession>A0A8B8IMS1</accession>
<dbReference type="Proteomes" id="UP001652626">
    <property type="component" value="Chromosome Z"/>
</dbReference>
<gene>
    <name evidence="3" type="primary">LOC113401883</name>
</gene>
<name>A0A8B8IMS1_VANTA</name>
<dbReference type="RefSeq" id="XP_026497747.2">
    <property type="nucleotide sequence ID" value="XM_026641962.2"/>
</dbReference>
<evidence type="ECO:0000313" key="3">
    <source>
        <dbReference type="RefSeq" id="XP_026497747.2"/>
    </source>
</evidence>
<dbReference type="AlphaFoldDB" id="A0A8B8IMS1"/>
<sequence length="208" mass="22851">MYIGNSYFVHKAIMMVLRVYLIVLSCLTVVLCTEHEDFQTNITSPKDMYVVRATVYQVGILTNQTNETSDSNTGHQEAITFYHKNGSNIDLNAIHDPLLTNVTAEKMVGVAPIINNTVPWAALRQLVSGKSNPPINEHTNVEKTKRDVSERPVEIIKGAAVIPSEAGVQSIALPPLVTLNKNLSKIPVPIPNMSVVSYAKVNTVFHST</sequence>
<dbReference type="GeneID" id="113401883"/>
<reference evidence="3" key="1">
    <citation type="submission" date="2025-08" db="UniProtKB">
        <authorList>
            <consortium name="RefSeq"/>
        </authorList>
    </citation>
    <scope>IDENTIFICATION</scope>
    <source>
        <tissue evidence="3">Whole body</tissue>
    </source>
</reference>
<feature type="transmembrane region" description="Helical" evidence="1">
    <location>
        <begin position="12"/>
        <end position="31"/>
    </location>
</feature>
<dbReference type="OMA" id="CTEHEDF"/>